<dbReference type="GO" id="GO:0005813">
    <property type="term" value="C:centrosome"/>
    <property type="evidence" value="ECO:0007669"/>
    <property type="project" value="UniProtKB-SubCell"/>
</dbReference>
<dbReference type="GO" id="GO:0043015">
    <property type="term" value="F:gamma-tubulin binding"/>
    <property type="evidence" value="ECO:0007669"/>
    <property type="project" value="InterPro"/>
</dbReference>
<dbReference type="AlphaFoldDB" id="X6NDF6"/>
<dbReference type="InterPro" id="IPR037692">
    <property type="entry name" value="CEP70"/>
</dbReference>
<evidence type="ECO:0000256" key="10">
    <source>
        <dbReference type="SAM" id="MobiDB-lite"/>
    </source>
</evidence>
<proteinExistence type="predicted"/>
<reference evidence="11 12" key="1">
    <citation type="journal article" date="2013" name="Curr. Biol.">
        <title>The Genome of the Foraminiferan Reticulomyxa filosa.</title>
        <authorList>
            <person name="Glockner G."/>
            <person name="Hulsmann N."/>
            <person name="Schleicher M."/>
            <person name="Noegel A.A."/>
            <person name="Eichinger L."/>
            <person name="Gallinger C."/>
            <person name="Pawlowski J."/>
            <person name="Sierra R."/>
            <person name="Euteneuer U."/>
            <person name="Pillet L."/>
            <person name="Moustafa A."/>
            <person name="Platzer M."/>
            <person name="Groth M."/>
            <person name="Szafranski K."/>
            <person name="Schliwa M."/>
        </authorList>
    </citation>
    <scope>NUCLEOTIDE SEQUENCE [LARGE SCALE GENOMIC DNA]</scope>
</reference>
<gene>
    <name evidence="11" type="ORF">RFI_13251</name>
</gene>
<evidence type="ECO:0000256" key="2">
    <source>
        <dbReference type="ARBA" id="ARBA00011832"/>
    </source>
</evidence>
<keyword evidence="7" id="KW-0206">Cytoskeleton</keyword>
<dbReference type="Proteomes" id="UP000023152">
    <property type="component" value="Unassembled WGS sequence"/>
</dbReference>
<evidence type="ECO:0000256" key="3">
    <source>
        <dbReference type="ARBA" id="ARBA00018408"/>
    </source>
</evidence>
<comment type="subunit">
    <text evidence="2">Directly interacts with tubulin-gamma; this interaction determines centrosomal localization.</text>
</comment>
<evidence type="ECO:0000313" key="11">
    <source>
        <dbReference type="EMBL" id="ETO23908.1"/>
    </source>
</evidence>
<name>X6NDF6_RETFI</name>
<comment type="subcellular location">
    <subcellularLocation>
        <location evidence="1">Cytoplasm</location>
        <location evidence="1">Cytoskeleton</location>
        <location evidence="1">Microtubule organizing center</location>
        <location evidence="1">Centrosome</location>
    </subcellularLocation>
</comment>
<keyword evidence="6 9" id="KW-0175">Coiled coil</keyword>
<feature type="region of interest" description="Disordered" evidence="10">
    <location>
        <begin position="114"/>
        <end position="137"/>
    </location>
</feature>
<feature type="coiled-coil region" evidence="9">
    <location>
        <begin position="34"/>
        <end position="61"/>
    </location>
</feature>
<keyword evidence="5" id="KW-0802">TPR repeat</keyword>
<dbReference type="GO" id="GO:0060271">
    <property type="term" value="P:cilium assembly"/>
    <property type="evidence" value="ECO:0007669"/>
    <property type="project" value="InterPro"/>
</dbReference>
<organism evidence="11 12">
    <name type="scientific">Reticulomyxa filosa</name>
    <dbReference type="NCBI Taxonomy" id="46433"/>
    <lineage>
        <taxon>Eukaryota</taxon>
        <taxon>Sar</taxon>
        <taxon>Rhizaria</taxon>
        <taxon>Retaria</taxon>
        <taxon>Foraminifera</taxon>
        <taxon>Monothalamids</taxon>
        <taxon>Reticulomyxidae</taxon>
        <taxon>Reticulomyxa</taxon>
    </lineage>
</organism>
<evidence type="ECO:0000256" key="9">
    <source>
        <dbReference type="SAM" id="Coils"/>
    </source>
</evidence>
<evidence type="ECO:0000313" key="12">
    <source>
        <dbReference type="Proteomes" id="UP000023152"/>
    </source>
</evidence>
<dbReference type="EMBL" id="ASPP01009608">
    <property type="protein sequence ID" value="ETO23908.1"/>
    <property type="molecule type" value="Genomic_DNA"/>
</dbReference>
<evidence type="ECO:0000256" key="1">
    <source>
        <dbReference type="ARBA" id="ARBA00004300"/>
    </source>
</evidence>
<comment type="function">
    <text evidence="8">Plays a role in the organization of both preexisting and nascent microtubules in interphase cells. During mitosis, required for the organization and orientation of the mitotic spindle.</text>
</comment>
<dbReference type="PANTHER" id="PTHR14594">
    <property type="entry name" value="CENTROSOMAL PROTEIN OF 70 KDA"/>
    <property type="match status" value="1"/>
</dbReference>
<dbReference type="GO" id="GO:0070507">
    <property type="term" value="P:regulation of microtubule cytoskeleton organization"/>
    <property type="evidence" value="ECO:0007669"/>
    <property type="project" value="InterPro"/>
</dbReference>
<evidence type="ECO:0000256" key="8">
    <source>
        <dbReference type="ARBA" id="ARBA00025273"/>
    </source>
</evidence>
<comment type="caution">
    <text evidence="11">The sequence shown here is derived from an EMBL/GenBank/DDBJ whole genome shotgun (WGS) entry which is preliminary data.</text>
</comment>
<keyword evidence="12" id="KW-1185">Reference proteome</keyword>
<feature type="non-terminal residue" evidence="11">
    <location>
        <position position="1"/>
    </location>
</feature>
<evidence type="ECO:0000256" key="5">
    <source>
        <dbReference type="ARBA" id="ARBA00022803"/>
    </source>
</evidence>
<dbReference type="OrthoDB" id="2020926at2759"/>
<dbReference type="PANTHER" id="PTHR14594:SF1">
    <property type="entry name" value="CENTROSOMAL PROTEIN OF 70 KDA"/>
    <property type="match status" value="1"/>
</dbReference>
<keyword evidence="4" id="KW-0963">Cytoplasm</keyword>
<sequence length="562" mass="64771">QEIRRETVQQMFETINSRKKKDVLTEQHSALNKIATFEKERKQMQVEISSLKSQLQALSKTHASCNSERLPSGVGARHRSKSGSTFHTATVAFCASGQQSDEDERECCDKGDVHKKRLPHKSSSSSSSSSFKVHGGDTFDKSEIRQFTEEIESLSKKVQTLETELEEQRNVKKVLSEELKSRPSEREWTRLRQELHKLKKELLSIRDVHTVTSTIEKLAKVVQSVPVLEQFIHKVVQLLIASNHAPTIVRAQAQDAKSVFNLVIPTLQQWIAELDKFDVLDRFRHNVNDVLKNRTISKFHCSANPTDRHSCTPTDISSQEIPMHDMLRQVRELVQSEEFLLHSRKQRGTTDPKILNEIDHPLAHRVLKHFQHIFNVQTIEGIFPTMNQIYIELNESKNLLNSLRDTLGLSSTAPVNSCLKVLQELMDKKSTFEKVIVKNAELIPQTNADTNQDKKNSTSLLIKWNHLILDLCELLDCEEDKIIGCVRELKDRCNEYDAVFPRVHHLVNQLRGTLGVEHAHQILPKKPARQQSKKKNVKQMRSKRYKEYFVGECKKNFFLKKY</sequence>
<evidence type="ECO:0000256" key="7">
    <source>
        <dbReference type="ARBA" id="ARBA00023212"/>
    </source>
</evidence>
<protein>
    <recommendedName>
        <fullName evidence="3">Centrosomal protein of 70 kDa</fullName>
    </recommendedName>
</protein>
<evidence type="ECO:0000256" key="6">
    <source>
        <dbReference type="ARBA" id="ARBA00023054"/>
    </source>
</evidence>
<evidence type="ECO:0000256" key="4">
    <source>
        <dbReference type="ARBA" id="ARBA00022490"/>
    </source>
</evidence>
<accession>X6NDF6</accession>
<feature type="coiled-coil region" evidence="9">
    <location>
        <begin position="144"/>
        <end position="178"/>
    </location>
</feature>